<reference evidence="2 3" key="1">
    <citation type="submission" date="2019-07" db="EMBL/GenBank/DDBJ databases">
        <title>Complete Genome Sequence and Methylome Analysis of Nocardia otitidis-caviarum NEB252.</title>
        <authorList>
            <person name="Fomenkov A."/>
            <person name="Anton B.P."/>
            <person name="Vincze T."/>
            <person name="Roberts R.J."/>
        </authorList>
    </citation>
    <scope>NUCLEOTIDE SEQUENCE [LARGE SCALE GENOMIC DNA]</scope>
    <source>
        <strain evidence="2 3">NEB252</strain>
    </source>
</reference>
<name>A0A516NJ76_9NOCA</name>
<dbReference type="GeneID" id="80332617"/>
<dbReference type="KEGG" id="nod:FOH10_09445"/>
<dbReference type="Pfam" id="PF26450">
    <property type="entry name" value="DUF8129"/>
    <property type="match status" value="1"/>
</dbReference>
<dbReference type="Proteomes" id="UP000317039">
    <property type="component" value="Chromosome"/>
</dbReference>
<proteinExistence type="predicted"/>
<evidence type="ECO:0000259" key="1">
    <source>
        <dbReference type="Pfam" id="PF26450"/>
    </source>
</evidence>
<organism evidence="2 3">
    <name type="scientific">Nocardia otitidiscaviarum</name>
    <dbReference type="NCBI Taxonomy" id="1823"/>
    <lineage>
        <taxon>Bacteria</taxon>
        <taxon>Bacillati</taxon>
        <taxon>Actinomycetota</taxon>
        <taxon>Actinomycetes</taxon>
        <taxon>Mycobacteriales</taxon>
        <taxon>Nocardiaceae</taxon>
        <taxon>Nocardia</taxon>
    </lineage>
</organism>
<dbReference type="EMBL" id="CP041695">
    <property type="protein sequence ID" value="QDP78929.1"/>
    <property type="molecule type" value="Genomic_DNA"/>
</dbReference>
<evidence type="ECO:0000313" key="3">
    <source>
        <dbReference type="Proteomes" id="UP000317039"/>
    </source>
</evidence>
<feature type="domain" description="DUF8129" evidence="1">
    <location>
        <begin position="269"/>
        <end position="313"/>
    </location>
</feature>
<dbReference type="InterPro" id="IPR012347">
    <property type="entry name" value="Ferritin-like"/>
</dbReference>
<dbReference type="InterPro" id="IPR058442">
    <property type="entry name" value="DUF8129"/>
</dbReference>
<sequence>MSTRDITTLLAQLRTVRDLTDTEIQIAETRVAQARTDAVRRELSENADNARRRVEAIESAIRELGGVPQLVGPFLGRLVAAIKALVEQAQPFDEALLGDLALEHQLLDRARYIKALATAARRPDVVALADRLITAHSATVEWLTTVLAEDALGGPAALRRTPLQAATGATMRLVNVPVTLSVRGIDRALDTFRTTPPALGDLLERGQHAGDIAVRTISASRDAALETAERVARREGADSAADALHALRTSTGVLDPDELPIDDYEELNVNQAVAAIKELTEPADVRAVVAYEEAHKNRHGVVSAAQTRLAAIAQDVTGRN</sequence>
<evidence type="ECO:0000313" key="2">
    <source>
        <dbReference type="EMBL" id="QDP78929.1"/>
    </source>
</evidence>
<gene>
    <name evidence="2" type="ORF">FOH10_09445</name>
</gene>
<dbReference type="RefSeq" id="WP_029928939.1">
    <property type="nucleotide sequence ID" value="NZ_CP041695.1"/>
</dbReference>
<protein>
    <submittedName>
        <fullName evidence="2">Ferritin-like domain-containing protein</fullName>
    </submittedName>
</protein>
<dbReference type="AlphaFoldDB" id="A0A516NJ76"/>
<accession>A0A516NJ76</accession>
<dbReference type="Gene3D" id="1.20.1260.10">
    <property type="match status" value="1"/>
</dbReference>